<name>A0AB94IY93_9BACT</name>
<dbReference type="GO" id="GO:0004521">
    <property type="term" value="F:RNA endonuclease activity"/>
    <property type="evidence" value="ECO:0007669"/>
    <property type="project" value="TreeGrafter"/>
</dbReference>
<dbReference type="InterPro" id="IPR001279">
    <property type="entry name" value="Metallo-B-lactamas"/>
</dbReference>
<dbReference type="SMART" id="SM00849">
    <property type="entry name" value="Lactamase_B"/>
    <property type="match status" value="1"/>
</dbReference>
<keyword evidence="3" id="KW-1185">Reference proteome</keyword>
<dbReference type="InterPro" id="IPR050698">
    <property type="entry name" value="MBL"/>
</dbReference>
<dbReference type="CDD" id="cd16295">
    <property type="entry name" value="TTHA0252-CPSF-like_MBL-fold"/>
    <property type="match status" value="1"/>
</dbReference>
<evidence type="ECO:0000313" key="2">
    <source>
        <dbReference type="EMBL" id="CBL28741.1"/>
    </source>
</evidence>
<gene>
    <name evidence="2" type="ORF">SY1_19020</name>
</gene>
<keyword evidence="2" id="KW-0378">Hydrolase</keyword>
<evidence type="ECO:0000313" key="3">
    <source>
        <dbReference type="Proteomes" id="UP000008957"/>
    </source>
</evidence>
<dbReference type="InterPro" id="IPR036866">
    <property type="entry name" value="RibonucZ/Hydroxyglut_hydro"/>
</dbReference>
<dbReference type="SUPFAM" id="SSF56281">
    <property type="entry name" value="Metallo-hydrolase/oxidoreductase"/>
    <property type="match status" value="1"/>
</dbReference>
<dbReference type="KEGG" id="sbr:SY1_19020"/>
<keyword evidence="2" id="KW-0269">Exonuclease</keyword>
<evidence type="ECO:0000259" key="1">
    <source>
        <dbReference type="SMART" id="SM00849"/>
    </source>
</evidence>
<dbReference type="PANTHER" id="PTHR11203:SF37">
    <property type="entry name" value="INTEGRATOR COMPLEX SUBUNIT 11"/>
    <property type="match status" value="1"/>
</dbReference>
<dbReference type="RefSeq" id="WP_015556888.1">
    <property type="nucleotide sequence ID" value="NC_021038.1"/>
</dbReference>
<sequence>MKKKNEKYKMFPIGGGDEIGASCYAVQMGGERVLLDAGIRFGAPFGSFPSLLAFLKKWDMDGLWELSAVIISHAHLDHMGALPTLLDELGTVPVYSSPATLDLMRTYYENFEQRSPASSGRNIAVRLAATDRLIPKPYGTTIQTKELNITLFPAGHIPGAAMTLLEDGERRVLYTGDFCDFAQHTVGAAEFPQTKVDTLICECTCGYRNRSSEGRNNVGLMQRLNALLDEGSLVECRVRSIGRAAELAGVLRECANRGEMPDVDIWVDPDCEAECRVCERWGNPVFKGRVKLSDRMPVRGMRGVRIHASPASCGGRRVEDRELGLFNHAGCSGILNLIAHVRPTKVILVHGSPLTGGVRNIVEEARERFGTCVEVAHSKNGQEMFV</sequence>
<dbReference type="Pfam" id="PF00753">
    <property type="entry name" value="Lactamase_B"/>
    <property type="match status" value="1"/>
</dbReference>
<dbReference type="Proteomes" id="UP000008957">
    <property type="component" value="Chromosome"/>
</dbReference>
<dbReference type="Gene3D" id="3.60.15.10">
    <property type="entry name" value="Ribonuclease Z/Hydroxyacylglutathione hydrolase-like"/>
    <property type="match status" value="1"/>
</dbReference>
<proteinExistence type="predicted"/>
<dbReference type="PANTHER" id="PTHR11203">
    <property type="entry name" value="CLEAVAGE AND POLYADENYLATION SPECIFICITY FACTOR FAMILY MEMBER"/>
    <property type="match status" value="1"/>
</dbReference>
<protein>
    <submittedName>
        <fullName evidence="2">Predicted exonuclease of the beta-lactamase fold involved in RNA processing</fullName>
    </submittedName>
</protein>
<dbReference type="GO" id="GO:0004527">
    <property type="term" value="F:exonuclease activity"/>
    <property type="evidence" value="ECO:0007669"/>
    <property type="project" value="UniProtKB-KW"/>
</dbReference>
<feature type="domain" description="Metallo-beta-lactamase" evidence="1">
    <location>
        <begin position="20"/>
        <end position="207"/>
    </location>
</feature>
<dbReference type="EMBL" id="FP929056">
    <property type="protein sequence ID" value="CBL28741.1"/>
    <property type="molecule type" value="Genomic_DNA"/>
</dbReference>
<dbReference type="AlphaFoldDB" id="A0AB94IY93"/>
<reference evidence="2 3" key="2">
    <citation type="submission" date="2010-03" db="EMBL/GenBank/DDBJ databases">
        <authorList>
            <person name="Pajon A."/>
        </authorList>
    </citation>
    <scope>NUCLEOTIDE SEQUENCE [LARGE SCALE GENOMIC DNA]</scope>
    <source>
        <strain evidence="2 3">SGP1</strain>
    </source>
</reference>
<reference evidence="3" key="1">
    <citation type="submission" date="2010-03" db="EMBL/GenBank/DDBJ databases">
        <title>The genome sequence of Synergistetes sp. SGP1.</title>
        <authorList>
            <consortium name="metaHIT consortium -- http://www.metahit.eu/"/>
            <person name="Pajon A."/>
            <person name="Turner K."/>
            <person name="Parkhill J."/>
            <person name="Wade W."/>
            <person name="Vartoukian S."/>
        </authorList>
    </citation>
    <scope>NUCLEOTIDE SEQUENCE [LARGE SCALE GENOMIC DNA]</scope>
    <source>
        <strain evidence="3">SGP1</strain>
    </source>
</reference>
<keyword evidence="2" id="KW-0540">Nuclease</keyword>
<organism evidence="2 3">
    <name type="scientific">Fretibacterium fastidiosum</name>
    <dbReference type="NCBI Taxonomy" id="651822"/>
    <lineage>
        <taxon>Bacteria</taxon>
        <taxon>Thermotogati</taxon>
        <taxon>Synergistota</taxon>
        <taxon>Synergistia</taxon>
        <taxon>Synergistales</taxon>
        <taxon>Aminobacteriaceae</taxon>
        <taxon>Fretibacterium</taxon>
    </lineage>
</organism>
<accession>A0AB94IY93</accession>